<dbReference type="CTD" id="20197861"/>
<protein>
    <submittedName>
        <fullName evidence="2 3">Uncharacterized protein</fullName>
    </submittedName>
</protein>
<dbReference type="RefSeq" id="XP_009008723.1">
    <property type="nucleotide sequence ID" value="XM_009010475.1"/>
</dbReference>
<dbReference type="OrthoDB" id="6783874at2759"/>
<dbReference type="EMBL" id="AMQM01000025">
    <property type="status" value="NOT_ANNOTATED_CDS"/>
    <property type="molecule type" value="Genomic_DNA"/>
</dbReference>
<keyword evidence="1" id="KW-0812">Transmembrane</keyword>
<keyword evidence="1" id="KW-1133">Transmembrane helix</keyword>
<name>T1EMR1_HELRO</name>
<accession>T1EMR1</accession>
<evidence type="ECO:0000313" key="2">
    <source>
        <dbReference type="EMBL" id="ESO12003.1"/>
    </source>
</evidence>
<proteinExistence type="predicted"/>
<reference evidence="2 4" key="2">
    <citation type="journal article" date="2013" name="Nature">
        <title>Insights into bilaterian evolution from three spiralian genomes.</title>
        <authorList>
            <person name="Simakov O."/>
            <person name="Marletaz F."/>
            <person name="Cho S.J."/>
            <person name="Edsinger-Gonzales E."/>
            <person name="Havlak P."/>
            <person name="Hellsten U."/>
            <person name="Kuo D.H."/>
            <person name="Larsson T."/>
            <person name="Lv J."/>
            <person name="Arendt D."/>
            <person name="Savage R."/>
            <person name="Osoegawa K."/>
            <person name="de Jong P."/>
            <person name="Grimwood J."/>
            <person name="Chapman J.A."/>
            <person name="Shapiro H."/>
            <person name="Aerts A."/>
            <person name="Otillar R.P."/>
            <person name="Terry A.Y."/>
            <person name="Boore J.L."/>
            <person name="Grigoriev I.V."/>
            <person name="Lindberg D.R."/>
            <person name="Seaver E.C."/>
            <person name="Weisblat D.A."/>
            <person name="Putnam N.H."/>
            <person name="Rokhsar D.S."/>
        </authorList>
    </citation>
    <scope>NUCLEOTIDE SEQUENCE</scope>
</reference>
<reference evidence="3" key="3">
    <citation type="submission" date="2015-06" db="UniProtKB">
        <authorList>
            <consortium name="EnsemblMetazoa"/>
        </authorList>
    </citation>
    <scope>IDENTIFICATION</scope>
</reference>
<dbReference type="InParanoid" id="T1EMR1"/>
<dbReference type="EMBL" id="KB095811">
    <property type="protein sequence ID" value="ESO12003.1"/>
    <property type="molecule type" value="Genomic_DNA"/>
</dbReference>
<dbReference type="HOGENOM" id="CLU_2075665_0_0_1"/>
<gene>
    <name evidence="3" type="primary">20197861</name>
    <name evidence="2" type="ORF">HELRODRAFT_158391</name>
</gene>
<dbReference type="KEGG" id="hro:HELRODRAFT_158391"/>
<keyword evidence="1" id="KW-0472">Membrane</keyword>
<keyword evidence="4" id="KW-1185">Reference proteome</keyword>
<sequence length="118" mass="14197">MTASNDIMKLSWCFGDVKKFYSTVPVFDIHHLKPRGHKIYERYCAFFKTEAVKVFCHIMRKERMENLTTTRKITWKKDRGQQRITFVLFLCYSLNITTFQFIQSVKDRVLWRSMVAKS</sequence>
<dbReference type="GeneID" id="20197861"/>
<dbReference type="Proteomes" id="UP000015101">
    <property type="component" value="Unassembled WGS sequence"/>
</dbReference>
<feature type="transmembrane region" description="Helical" evidence="1">
    <location>
        <begin position="84"/>
        <end position="102"/>
    </location>
</feature>
<dbReference type="EnsemblMetazoa" id="HelroT158391">
    <property type="protein sequence ID" value="HelroP158391"/>
    <property type="gene ID" value="HelroG158391"/>
</dbReference>
<evidence type="ECO:0000313" key="4">
    <source>
        <dbReference type="Proteomes" id="UP000015101"/>
    </source>
</evidence>
<organism evidence="3 4">
    <name type="scientific">Helobdella robusta</name>
    <name type="common">Californian leech</name>
    <dbReference type="NCBI Taxonomy" id="6412"/>
    <lineage>
        <taxon>Eukaryota</taxon>
        <taxon>Metazoa</taxon>
        <taxon>Spiralia</taxon>
        <taxon>Lophotrochozoa</taxon>
        <taxon>Annelida</taxon>
        <taxon>Clitellata</taxon>
        <taxon>Hirudinea</taxon>
        <taxon>Rhynchobdellida</taxon>
        <taxon>Glossiphoniidae</taxon>
        <taxon>Helobdella</taxon>
    </lineage>
</organism>
<dbReference type="AlphaFoldDB" id="T1EMR1"/>
<evidence type="ECO:0000256" key="1">
    <source>
        <dbReference type="SAM" id="Phobius"/>
    </source>
</evidence>
<evidence type="ECO:0000313" key="3">
    <source>
        <dbReference type="EnsemblMetazoa" id="HelroP158391"/>
    </source>
</evidence>
<reference evidence="4" key="1">
    <citation type="submission" date="2012-12" db="EMBL/GenBank/DDBJ databases">
        <authorList>
            <person name="Hellsten U."/>
            <person name="Grimwood J."/>
            <person name="Chapman J.A."/>
            <person name="Shapiro H."/>
            <person name="Aerts A."/>
            <person name="Otillar R.P."/>
            <person name="Terry A.Y."/>
            <person name="Boore J.L."/>
            <person name="Simakov O."/>
            <person name="Marletaz F."/>
            <person name="Cho S.-J."/>
            <person name="Edsinger-Gonzales E."/>
            <person name="Havlak P."/>
            <person name="Kuo D.-H."/>
            <person name="Larsson T."/>
            <person name="Lv J."/>
            <person name="Arendt D."/>
            <person name="Savage R."/>
            <person name="Osoegawa K."/>
            <person name="de Jong P."/>
            <person name="Lindberg D.R."/>
            <person name="Seaver E.C."/>
            <person name="Weisblat D.A."/>
            <person name="Putnam N.H."/>
            <person name="Grigoriev I.V."/>
            <person name="Rokhsar D.S."/>
        </authorList>
    </citation>
    <scope>NUCLEOTIDE SEQUENCE</scope>
</reference>